<dbReference type="AlphaFoldDB" id="A0A6N3GTQ7"/>
<dbReference type="InterPro" id="IPR023696">
    <property type="entry name" value="Ureohydrolase_dom_sf"/>
</dbReference>
<gene>
    <name evidence="2" type="ORF">ELLFYP34_00715</name>
</gene>
<comment type="similarity">
    <text evidence="1">Belongs to the arginase family.</text>
</comment>
<dbReference type="GO" id="GO:0046872">
    <property type="term" value="F:metal ion binding"/>
    <property type="evidence" value="ECO:0007669"/>
    <property type="project" value="InterPro"/>
</dbReference>
<dbReference type="EMBL" id="CACRTR010000023">
    <property type="protein sequence ID" value="VYU67914.1"/>
    <property type="molecule type" value="Genomic_DNA"/>
</dbReference>
<evidence type="ECO:0000313" key="2">
    <source>
        <dbReference type="EMBL" id="VYU67914.1"/>
    </source>
</evidence>
<organism evidence="2">
    <name type="scientific">Eubacterium limosum</name>
    <dbReference type="NCBI Taxonomy" id="1736"/>
    <lineage>
        <taxon>Bacteria</taxon>
        <taxon>Bacillati</taxon>
        <taxon>Bacillota</taxon>
        <taxon>Clostridia</taxon>
        <taxon>Eubacteriales</taxon>
        <taxon>Eubacteriaceae</taxon>
        <taxon>Eubacterium</taxon>
    </lineage>
</organism>
<dbReference type="PROSITE" id="PS51409">
    <property type="entry name" value="ARGINASE_2"/>
    <property type="match status" value="1"/>
</dbReference>
<dbReference type="InterPro" id="IPR006035">
    <property type="entry name" value="Ureohydrolase"/>
</dbReference>
<name>A0A6N3GTQ7_EUBLI</name>
<dbReference type="Pfam" id="PF00491">
    <property type="entry name" value="Arginase"/>
    <property type="match status" value="1"/>
</dbReference>
<accession>A0A6N3GTQ7</accession>
<reference evidence="2" key="1">
    <citation type="submission" date="2019-11" db="EMBL/GenBank/DDBJ databases">
        <authorList>
            <person name="Feng L."/>
        </authorList>
    </citation>
    <scope>NUCLEOTIDE SEQUENCE</scope>
    <source>
        <strain evidence="2">ElimosumLFYP34</strain>
    </source>
</reference>
<protein>
    <submittedName>
        <fullName evidence="2">Arginase family protein</fullName>
    </submittedName>
</protein>
<sequence>MVICDHHTDMLPARFPELLSCGCWVKRALDECPNIREVLIVGAREDLICAIEKKYRSRVFCYSDKRIGGSDDWMPFALSHVHYPAYLSLDKDVFTTAAVDTNWDQGSLTLEQFQKITSCLFNRQTVLGVDICGENPRADQKKNNDFNRILLRYLEDENKTLSMAV</sequence>
<proteinExistence type="inferred from homology"/>
<evidence type="ECO:0000256" key="1">
    <source>
        <dbReference type="PROSITE-ProRule" id="PRU00742"/>
    </source>
</evidence>
<dbReference type="GO" id="GO:0016813">
    <property type="term" value="F:hydrolase activity, acting on carbon-nitrogen (but not peptide) bonds, in linear amidines"/>
    <property type="evidence" value="ECO:0007669"/>
    <property type="project" value="UniProtKB-ARBA"/>
</dbReference>
<dbReference type="SUPFAM" id="SSF52768">
    <property type="entry name" value="Arginase/deacetylase"/>
    <property type="match status" value="1"/>
</dbReference>
<dbReference type="Gene3D" id="3.40.800.10">
    <property type="entry name" value="Ureohydrolase domain"/>
    <property type="match status" value="1"/>
</dbReference>